<comment type="similarity">
    <text evidence="2">Belongs to the ABC-2 integral membrane protein family.</text>
</comment>
<evidence type="ECO:0000256" key="1">
    <source>
        <dbReference type="ARBA" id="ARBA00004651"/>
    </source>
</evidence>
<dbReference type="PANTHER" id="PTHR30294:SF29">
    <property type="entry name" value="MULTIDRUG ABC TRANSPORTER PERMEASE YBHS-RELATED"/>
    <property type="match status" value="1"/>
</dbReference>
<dbReference type="PANTHER" id="PTHR30294">
    <property type="entry name" value="MEMBRANE COMPONENT OF ABC TRANSPORTER YHHJ-RELATED"/>
    <property type="match status" value="1"/>
</dbReference>
<sequence>MNIRRLNALMRKEALQIIRDPSSILIAAVLPLLLIFIFAFAVSLDVNELAVGIAVEDDSPEAASFVEAFTSSRYFKVRSARDRRELVPALTAGDIRGIVVIPGDFASRLGNAAGPAAPVQIITDGSEPNTANFVQNYARGAWQVWLRQRALDGGRAAPAPVTVVDRVWYNPELESRNFLLPGALALIMTLIGTLLTALVVAREWERGTMEALLSTSITRGELILGKLLPYFLLGMLSLFLSVSAMVLLFHVPLRGSFLVLAGAGAVFLFTALGLGMLISAAARNQFVACQIAFLTAFMPGMMLSGFVFEISSMPLPIRIATNFIPAKYFVSCLHSLFLVGDVWPVLLPNLLFLGAVSVILFGIVIVMVRKRID</sequence>
<dbReference type="EMBL" id="VUNS01000007">
    <property type="protein sequence ID" value="MST97011.1"/>
    <property type="molecule type" value="Genomic_DNA"/>
</dbReference>
<dbReference type="InterPro" id="IPR047817">
    <property type="entry name" value="ABC2_TM_bact-type"/>
</dbReference>
<feature type="transmembrane region" description="Helical" evidence="8">
    <location>
        <begin position="346"/>
        <end position="368"/>
    </location>
</feature>
<keyword evidence="4" id="KW-1003">Cell membrane</keyword>
<comment type="subcellular location">
    <subcellularLocation>
        <location evidence="1">Cell membrane</location>
        <topology evidence="1">Multi-pass membrane protein</topology>
    </subcellularLocation>
</comment>
<evidence type="ECO:0000313" key="11">
    <source>
        <dbReference type="Proteomes" id="UP000435649"/>
    </source>
</evidence>
<evidence type="ECO:0000256" key="6">
    <source>
        <dbReference type="ARBA" id="ARBA00022989"/>
    </source>
</evidence>
<dbReference type="PROSITE" id="PS51012">
    <property type="entry name" value="ABC_TM2"/>
    <property type="match status" value="1"/>
</dbReference>
<evidence type="ECO:0000256" key="8">
    <source>
        <dbReference type="SAM" id="Phobius"/>
    </source>
</evidence>
<feature type="transmembrane region" description="Helical" evidence="8">
    <location>
        <begin position="286"/>
        <end position="308"/>
    </location>
</feature>
<feature type="transmembrane region" description="Helical" evidence="8">
    <location>
        <begin position="21"/>
        <end position="42"/>
    </location>
</feature>
<keyword evidence="11" id="KW-1185">Reference proteome</keyword>
<dbReference type="Gene3D" id="3.40.1710.10">
    <property type="entry name" value="abc type-2 transporter like domain"/>
    <property type="match status" value="1"/>
</dbReference>
<evidence type="ECO:0000259" key="9">
    <source>
        <dbReference type="PROSITE" id="PS51012"/>
    </source>
</evidence>
<accession>A0A844G2Z7</accession>
<protein>
    <submittedName>
        <fullName evidence="10">ABC transporter permease</fullName>
    </submittedName>
</protein>
<feature type="transmembrane region" description="Helical" evidence="8">
    <location>
        <begin position="257"/>
        <end position="279"/>
    </location>
</feature>
<evidence type="ECO:0000256" key="5">
    <source>
        <dbReference type="ARBA" id="ARBA00022692"/>
    </source>
</evidence>
<evidence type="ECO:0000256" key="2">
    <source>
        <dbReference type="ARBA" id="ARBA00007783"/>
    </source>
</evidence>
<dbReference type="RefSeq" id="WP_106053670.1">
    <property type="nucleotide sequence ID" value="NZ_CALXOB010000022.1"/>
</dbReference>
<keyword evidence="3" id="KW-0813">Transport</keyword>
<evidence type="ECO:0000256" key="3">
    <source>
        <dbReference type="ARBA" id="ARBA00022448"/>
    </source>
</evidence>
<keyword evidence="6 8" id="KW-1133">Transmembrane helix</keyword>
<feature type="domain" description="ABC transmembrane type-2" evidence="9">
    <location>
        <begin position="131"/>
        <end position="371"/>
    </location>
</feature>
<reference evidence="10 11" key="1">
    <citation type="submission" date="2019-08" db="EMBL/GenBank/DDBJ databases">
        <title>In-depth cultivation of the pig gut microbiome towards novel bacterial diversity and tailored functional studies.</title>
        <authorList>
            <person name="Wylensek D."/>
            <person name="Hitch T.C.A."/>
            <person name="Clavel T."/>
        </authorList>
    </citation>
    <scope>NUCLEOTIDE SEQUENCE [LARGE SCALE GENOMIC DNA]</scope>
    <source>
        <strain evidence="10 11">BBE-744-WT-12</strain>
    </source>
</reference>
<evidence type="ECO:0000313" key="10">
    <source>
        <dbReference type="EMBL" id="MST97011.1"/>
    </source>
</evidence>
<dbReference type="GO" id="GO:0140359">
    <property type="term" value="F:ABC-type transporter activity"/>
    <property type="evidence" value="ECO:0007669"/>
    <property type="project" value="InterPro"/>
</dbReference>
<dbReference type="Proteomes" id="UP000435649">
    <property type="component" value="Unassembled WGS sequence"/>
</dbReference>
<keyword evidence="7 8" id="KW-0472">Membrane</keyword>
<keyword evidence="5 8" id="KW-0812">Transmembrane</keyword>
<evidence type="ECO:0000256" key="7">
    <source>
        <dbReference type="ARBA" id="ARBA00023136"/>
    </source>
</evidence>
<comment type="caution">
    <text evidence="10">The sequence shown here is derived from an EMBL/GenBank/DDBJ whole genome shotgun (WGS) entry which is preliminary data.</text>
</comment>
<organism evidence="10 11">
    <name type="scientific">Victivallis lenta</name>
    <dbReference type="NCBI Taxonomy" id="2606640"/>
    <lineage>
        <taxon>Bacteria</taxon>
        <taxon>Pseudomonadati</taxon>
        <taxon>Lentisphaerota</taxon>
        <taxon>Lentisphaeria</taxon>
        <taxon>Victivallales</taxon>
        <taxon>Victivallaceae</taxon>
        <taxon>Victivallis</taxon>
    </lineage>
</organism>
<evidence type="ECO:0000256" key="4">
    <source>
        <dbReference type="ARBA" id="ARBA00022475"/>
    </source>
</evidence>
<dbReference type="GO" id="GO:0005886">
    <property type="term" value="C:plasma membrane"/>
    <property type="evidence" value="ECO:0007669"/>
    <property type="project" value="UniProtKB-SubCell"/>
</dbReference>
<feature type="transmembrane region" description="Helical" evidence="8">
    <location>
        <begin position="227"/>
        <end position="251"/>
    </location>
</feature>
<dbReference type="AlphaFoldDB" id="A0A844G2Z7"/>
<dbReference type="Pfam" id="PF12698">
    <property type="entry name" value="ABC2_membrane_3"/>
    <property type="match status" value="1"/>
</dbReference>
<gene>
    <name evidence="10" type="ORF">FYJ85_08125</name>
</gene>
<name>A0A844G2Z7_9BACT</name>
<feature type="transmembrane region" description="Helical" evidence="8">
    <location>
        <begin position="178"/>
        <end position="201"/>
    </location>
</feature>
<dbReference type="InterPro" id="IPR013525">
    <property type="entry name" value="ABC2_TM"/>
</dbReference>
<proteinExistence type="inferred from homology"/>
<dbReference type="InterPro" id="IPR051449">
    <property type="entry name" value="ABC-2_transporter_component"/>
</dbReference>